<sequence>MGFGAGHDEQVAAAVREHLRPGEEFRAAVWVSKADGRTSTGMTRAEMSPFRFRRLPPTGRRGADGPPRSLAEELDQHVRLVTDPRVLARTDRRLMVLSQGGGFWRRLLHPASGRPPGLRLRWECRRPELVSATEKDRRLRLAFADGSTILLLTPAARIQPFLTD</sequence>
<dbReference type="RefSeq" id="WP_203677885.1">
    <property type="nucleotide sequence ID" value="NZ_BOMW01000017.1"/>
</dbReference>
<dbReference type="AlphaFoldDB" id="A0A919TIX1"/>
<name>A0A919TIX1_9ACTN</name>
<evidence type="ECO:0000313" key="2">
    <source>
        <dbReference type="Proteomes" id="UP000629619"/>
    </source>
</evidence>
<reference evidence="1" key="1">
    <citation type="submission" date="2021-01" db="EMBL/GenBank/DDBJ databases">
        <title>Whole genome shotgun sequence of Actinoplanes siamensis NBRC 109076.</title>
        <authorList>
            <person name="Komaki H."/>
            <person name="Tamura T."/>
        </authorList>
    </citation>
    <scope>NUCLEOTIDE SEQUENCE</scope>
    <source>
        <strain evidence="1">NBRC 109076</strain>
    </source>
</reference>
<organism evidence="1 2">
    <name type="scientific">Actinoplanes siamensis</name>
    <dbReference type="NCBI Taxonomy" id="1223317"/>
    <lineage>
        <taxon>Bacteria</taxon>
        <taxon>Bacillati</taxon>
        <taxon>Actinomycetota</taxon>
        <taxon>Actinomycetes</taxon>
        <taxon>Micromonosporales</taxon>
        <taxon>Micromonosporaceae</taxon>
        <taxon>Actinoplanes</taxon>
    </lineage>
</organism>
<comment type="caution">
    <text evidence="1">The sequence shown here is derived from an EMBL/GenBank/DDBJ whole genome shotgun (WGS) entry which is preliminary data.</text>
</comment>
<keyword evidence="2" id="KW-1185">Reference proteome</keyword>
<gene>
    <name evidence="1" type="ORF">Asi03nite_17310</name>
</gene>
<protein>
    <submittedName>
        <fullName evidence="1">Uncharacterized protein</fullName>
    </submittedName>
</protein>
<dbReference type="EMBL" id="BOMW01000017">
    <property type="protein sequence ID" value="GIF04193.1"/>
    <property type="molecule type" value="Genomic_DNA"/>
</dbReference>
<dbReference type="Proteomes" id="UP000629619">
    <property type="component" value="Unassembled WGS sequence"/>
</dbReference>
<evidence type="ECO:0000313" key="1">
    <source>
        <dbReference type="EMBL" id="GIF04193.1"/>
    </source>
</evidence>
<proteinExistence type="predicted"/>
<accession>A0A919TIX1</accession>